<gene>
    <name evidence="1" type="ORF">L873DRAFT_615877</name>
</gene>
<keyword evidence="2" id="KW-1185">Reference proteome</keyword>
<reference evidence="1 2" key="1">
    <citation type="journal article" date="2018" name="Nat. Ecol. Evol.">
        <title>Pezizomycetes genomes reveal the molecular basis of ectomycorrhizal truffle lifestyle.</title>
        <authorList>
            <person name="Murat C."/>
            <person name="Payen T."/>
            <person name="Noel B."/>
            <person name="Kuo A."/>
            <person name="Morin E."/>
            <person name="Chen J."/>
            <person name="Kohler A."/>
            <person name="Krizsan K."/>
            <person name="Balestrini R."/>
            <person name="Da Silva C."/>
            <person name="Montanini B."/>
            <person name="Hainaut M."/>
            <person name="Levati E."/>
            <person name="Barry K.W."/>
            <person name="Belfiori B."/>
            <person name="Cichocki N."/>
            <person name="Clum A."/>
            <person name="Dockter R.B."/>
            <person name="Fauchery L."/>
            <person name="Guy J."/>
            <person name="Iotti M."/>
            <person name="Le Tacon F."/>
            <person name="Lindquist E.A."/>
            <person name="Lipzen A."/>
            <person name="Malagnac F."/>
            <person name="Mello A."/>
            <person name="Molinier V."/>
            <person name="Miyauchi S."/>
            <person name="Poulain J."/>
            <person name="Riccioni C."/>
            <person name="Rubini A."/>
            <person name="Sitrit Y."/>
            <person name="Splivallo R."/>
            <person name="Traeger S."/>
            <person name="Wang M."/>
            <person name="Zifcakova L."/>
            <person name="Wipf D."/>
            <person name="Zambonelli A."/>
            <person name="Paolocci F."/>
            <person name="Nowrousian M."/>
            <person name="Ottonello S."/>
            <person name="Baldrian P."/>
            <person name="Spatafora J.W."/>
            <person name="Henrissat B."/>
            <person name="Nagy L.G."/>
            <person name="Aury J.M."/>
            <person name="Wincker P."/>
            <person name="Grigoriev I.V."/>
            <person name="Bonfante P."/>
            <person name="Martin F.M."/>
        </authorList>
    </citation>
    <scope>NUCLEOTIDE SEQUENCE [LARGE SCALE GENOMIC DNA]</scope>
    <source>
        <strain evidence="1 2">120613-1</strain>
    </source>
</reference>
<evidence type="ECO:0000313" key="1">
    <source>
        <dbReference type="EMBL" id="RPA89694.1"/>
    </source>
</evidence>
<dbReference type="EMBL" id="ML120561">
    <property type="protein sequence ID" value="RPA89694.1"/>
    <property type="molecule type" value="Genomic_DNA"/>
</dbReference>
<accession>A0A3N4J756</accession>
<sequence length="143" mass="16107">MLLLAGISGTDFLFCLKKSTPVRWVGLRIFPAGMPYHTIGYTLVLAWREALLPHSHCAHSNLLLPPQSQQRTLVQSPRLFTAFIPYHTRHPTHDSLPPKAWNLWEVIAPCNLQRMHSSTAVTGKGVWDGPGNIGYIYIYPTHP</sequence>
<evidence type="ECO:0000313" key="2">
    <source>
        <dbReference type="Proteomes" id="UP000276215"/>
    </source>
</evidence>
<proteinExistence type="predicted"/>
<dbReference type="Proteomes" id="UP000276215">
    <property type="component" value="Unassembled WGS sequence"/>
</dbReference>
<organism evidence="1 2">
    <name type="scientific">Choiromyces venosus 120613-1</name>
    <dbReference type="NCBI Taxonomy" id="1336337"/>
    <lineage>
        <taxon>Eukaryota</taxon>
        <taxon>Fungi</taxon>
        <taxon>Dikarya</taxon>
        <taxon>Ascomycota</taxon>
        <taxon>Pezizomycotina</taxon>
        <taxon>Pezizomycetes</taxon>
        <taxon>Pezizales</taxon>
        <taxon>Tuberaceae</taxon>
        <taxon>Choiromyces</taxon>
    </lineage>
</organism>
<name>A0A3N4J756_9PEZI</name>
<dbReference type="AlphaFoldDB" id="A0A3N4J756"/>
<protein>
    <submittedName>
        <fullName evidence="1">Uncharacterized protein</fullName>
    </submittedName>
</protein>